<dbReference type="InterPro" id="IPR010921">
    <property type="entry name" value="Trp_repressor/repl_initiator"/>
</dbReference>
<protein>
    <submittedName>
        <fullName evidence="4">Tigger transposable element derived 3</fullName>
    </submittedName>
</protein>
<gene>
    <name evidence="4" type="primary">TIGD3_1</name>
    <name evidence="4" type="ORF">PGTUg99_033172</name>
</gene>
<feature type="domain" description="HTH CENPB-type" evidence="3">
    <location>
        <begin position="220"/>
        <end position="255"/>
    </location>
</feature>
<dbReference type="Gene3D" id="1.10.10.60">
    <property type="entry name" value="Homeodomain-like"/>
    <property type="match status" value="1"/>
</dbReference>
<comment type="caution">
    <text evidence="4">The sequence shown here is derived from an EMBL/GenBank/DDBJ whole genome shotgun (WGS) entry which is preliminary data.</text>
</comment>
<proteinExistence type="predicted"/>
<feature type="compositionally biased region" description="Polar residues" evidence="2">
    <location>
        <begin position="137"/>
        <end position="158"/>
    </location>
</feature>
<feature type="region of interest" description="Disordered" evidence="2">
    <location>
        <begin position="121"/>
        <end position="169"/>
    </location>
</feature>
<keyword evidence="1" id="KW-0238">DNA-binding</keyword>
<evidence type="ECO:0000313" key="5">
    <source>
        <dbReference type="Proteomes" id="UP000325313"/>
    </source>
</evidence>
<evidence type="ECO:0000256" key="1">
    <source>
        <dbReference type="ARBA" id="ARBA00023125"/>
    </source>
</evidence>
<dbReference type="AlphaFoldDB" id="A0A5B0P5J6"/>
<evidence type="ECO:0000259" key="3">
    <source>
        <dbReference type="PROSITE" id="PS51253"/>
    </source>
</evidence>
<dbReference type="EMBL" id="VDEP01000371">
    <property type="protein sequence ID" value="KAA1095830.1"/>
    <property type="molecule type" value="Genomic_DNA"/>
</dbReference>
<name>A0A5B0P5J6_PUCGR</name>
<dbReference type="InterPro" id="IPR006600">
    <property type="entry name" value="HTH_CenpB_DNA-bd_dom"/>
</dbReference>
<dbReference type="Proteomes" id="UP000325313">
    <property type="component" value="Unassembled WGS sequence"/>
</dbReference>
<dbReference type="SUPFAM" id="SSF48295">
    <property type="entry name" value="TrpR-like"/>
    <property type="match status" value="1"/>
</dbReference>
<reference evidence="4 5" key="1">
    <citation type="submission" date="2019-05" db="EMBL/GenBank/DDBJ databases">
        <title>Emergence of the Ug99 lineage of the wheat stem rust pathogen through somatic hybridization.</title>
        <authorList>
            <person name="Li F."/>
            <person name="Upadhyaya N.M."/>
            <person name="Sperschneider J."/>
            <person name="Matny O."/>
            <person name="Nguyen-Phuc H."/>
            <person name="Mago R."/>
            <person name="Raley C."/>
            <person name="Miller M.E."/>
            <person name="Silverstein K.A.T."/>
            <person name="Henningsen E."/>
            <person name="Hirsch C.D."/>
            <person name="Visser B."/>
            <person name="Pretorius Z.A."/>
            <person name="Steffenson B.J."/>
            <person name="Schwessinger B."/>
            <person name="Dodds P.N."/>
            <person name="Figueroa M."/>
        </authorList>
    </citation>
    <scope>NUCLEOTIDE SEQUENCE [LARGE SCALE GENOMIC DNA]</scope>
    <source>
        <strain evidence="4 5">Ug99</strain>
    </source>
</reference>
<evidence type="ECO:0000256" key="2">
    <source>
        <dbReference type="SAM" id="MobiDB-lite"/>
    </source>
</evidence>
<dbReference type="GO" id="GO:0043565">
    <property type="term" value="F:sequence-specific DNA binding"/>
    <property type="evidence" value="ECO:0007669"/>
    <property type="project" value="InterPro"/>
</dbReference>
<accession>A0A5B0P5J6</accession>
<evidence type="ECO:0000313" key="4">
    <source>
        <dbReference type="EMBL" id="KAA1095830.1"/>
    </source>
</evidence>
<organism evidence="4 5">
    <name type="scientific">Puccinia graminis f. sp. tritici</name>
    <dbReference type="NCBI Taxonomy" id="56615"/>
    <lineage>
        <taxon>Eukaryota</taxon>
        <taxon>Fungi</taxon>
        <taxon>Dikarya</taxon>
        <taxon>Basidiomycota</taxon>
        <taxon>Pucciniomycotina</taxon>
        <taxon>Pucciniomycetes</taxon>
        <taxon>Pucciniales</taxon>
        <taxon>Pucciniaceae</taxon>
        <taxon>Puccinia</taxon>
    </lineage>
</organism>
<dbReference type="PROSITE" id="PS51253">
    <property type="entry name" value="HTH_CENPB"/>
    <property type="match status" value="1"/>
</dbReference>
<sequence length="255" mass="29016">MKANNQVQDLFAKILVISQSDSQIPPATRNDLVFQRFSCPPIIPEDDEDEGMWFVVNKSLDSLFGVENCKDNLRRGKYGIEVVLDYLKRAREHSSWNADELLVLKLERIYKCFEEAGGVIAKEPPKKPTPKNTKETSATSNKPSNASATPKYPKSTTGDSKKRKSGSRREVHDLDFKLNVIQWHEENKATQQVTAKKFGINQTSLSCWLKEKRVAYNGGGVKRQRTAAYPQLEQALFNWFLEAQARHMPTNDDIL</sequence>